<accession>A0AAD7K2U6</accession>
<gene>
    <name evidence="1" type="ORF">B0H16DRAFT_1449184</name>
</gene>
<proteinExistence type="predicted"/>
<comment type="caution">
    <text evidence="1">The sequence shown here is derived from an EMBL/GenBank/DDBJ whole genome shotgun (WGS) entry which is preliminary data.</text>
</comment>
<evidence type="ECO:0000313" key="2">
    <source>
        <dbReference type="Proteomes" id="UP001215598"/>
    </source>
</evidence>
<protein>
    <submittedName>
        <fullName evidence="1">Uncharacterized protein</fullName>
    </submittedName>
</protein>
<sequence length="243" mass="26843">MPYFNGRGGTMNCAGRPFNSGSGDVKERSVNPFYVVITVSTRIHFRLRTRFRRIDLGLLGGQRKTDFQEGTGANTAILPSALGIEACVCFHIKGRLPVLRSINPSRLVGDESLADEPFQDAQQPLCATPSATLSKVNPQERSISLAWRFPVDEGFGFPLCAEERTERDSAAECITRKEGITGAVPLRNSRGPYYIHASNPSYKVQGEPQGRLIAKIRDGIRLHEREDKQRKRLPVEDGGLASC</sequence>
<name>A0AAD7K2U6_9AGAR</name>
<keyword evidence="2" id="KW-1185">Reference proteome</keyword>
<dbReference type="AlphaFoldDB" id="A0AAD7K2U6"/>
<dbReference type="Proteomes" id="UP001215598">
    <property type="component" value="Unassembled WGS sequence"/>
</dbReference>
<reference evidence="1" key="1">
    <citation type="submission" date="2023-03" db="EMBL/GenBank/DDBJ databases">
        <title>Massive genome expansion in bonnet fungi (Mycena s.s.) driven by repeated elements and novel gene families across ecological guilds.</title>
        <authorList>
            <consortium name="Lawrence Berkeley National Laboratory"/>
            <person name="Harder C.B."/>
            <person name="Miyauchi S."/>
            <person name="Viragh M."/>
            <person name="Kuo A."/>
            <person name="Thoen E."/>
            <person name="Andreopoulos B."/>
            <person name="Lu D."/>
            <person name="Skrede I."/>
            <person name="Drula E."/>
            <person name="Henrissat B."/>
            <person name="Morin E."/>
            <person name="Kohler A."/>
            <person name="Barry K."/>
            <person name="LaButti K."/>
            <person name="Morin E."/>
            <person name="Salamov A."/>
            <person name="Lipzen A."/>
            <person name="Mereny Z."/>
            <person name="Hegedus B."/>
            <person name="Baldrian P."/>
            <person name="Stursova M."/>
            <person name="Weitz H."/>
            <person name="Taylor A."/>
            <person name="Grigoriev I.V."/>
            <person name="Nagy L.G."/>
            <person name="Martin F."/>
            <person name="Kauserud H."/>
        </authorList>
    </citation>
    <scope>NUCLEOTIDE SEQUENCE</scope>
    <source>
        <strain evidence="1">CBHHK182m</strain>
    </source>
</reference>
<dbReference type="EMBL" id="JARKIB010000008">
    <property type="protein sequence ID" value="KAJ7777038.1"/>
    <property type="molecule type" value="Genomic_DNA"/>
</dbReference>
<evidence type="ECO:0000313" key="1">
    <source>
        <dbReference type="EMBL" id="KAJ7777038.1"/>
    </source>
</evidence>
<organism evidence="1 2">
    <name type="scientific">Mycena metata</name>
    <dbReference type="NCBI Taxonomy" id="1033252"/>
    <lineage>
        <taxon>Eukaryota</taxon>
        <taxon>Fungi</taxon>
        <taxon>Dikarya</taxon>
        <taxon>Basidiomycota</taxon>
        <taxon>Agaricomycotina</taxon>
        <taxon>Agaricomycetes</taxon>
        <taxon>Agaricomycetidae</taxon>
        <taxon>Agaricales</taxon>
        <taxon>Marasmiineae</taxon>
        <taxon>Mycenaceae</taxon>
        <taxon>Mycena</taxon>
    </lineage>
</organism>